<evidence type="ECO:0000256" key="3">
    <source>
        <dbReference type="ARBA" id="ARBA00022692"/>
    </source>
</evidence>
<feature type="transmembrane region" description="Helical" evidence="6">
    <location>
        <begin position="347"/>
        <end position="371"/>
    </location>
</feature>
<feature type="transmembrane region" description="Helical" evidence="6">
    <location>
        <begin position="472"/>
        <end position="491"/>
    </location>
</feature>
<sequence>MNDTEEKKRKGDDFLLQGAILAAAGIIVRFIGLIYKIPMTRILGDEGIGYYNTAYEIYNIGLILSSYSLPLAISKLLAGYEYKGERENSRRVLVCGGVLGAVAGGLMTAVLLAGAEKIAEVIFKSPGSALPLRVMAPTILVFSLMGVLRGYFQGHGNMVPTSVSQIVEQLVHAAVSIWASFDFLRRFAGKENPASYGAAGGTLGTFAGAAAAFVLLAVLTAKHVTKQKRMHSAKAAGEKSEETASLKHIFMLLFLTVLPIILSQTVYQLSGTVDNALFGNLMSAKGLDEAQRQSMLGIYSGKYRLLTNVPVAIATSLGASMIPSIVMSRLGKDTEEVRHKIGITIKFNMLLAIPCAVGMGVLASPVMQLLFGDSRKISSDLLRLGSCAVVFFSLSTVTNAVLQGIDLMRKSVTHSAVSLLIHVIFVYVMLKWLDWGVYGLVIGNVTFALVVCILNWRAIGRELGYRQEVRRTFLLPLCAATAMGASTAAVYSLTRLWAGNTVGVIAAVCAGIIVYGAGILKLKAVTREELEEMPLGRSLSLVFFRKASAG</sequence>
<dbReference type="PANTHER" id="PTHR30250:SF21">
    <property type="entry name" value="LIPID II FLIPPASE MURJ"/>
    <property type="match status" value="1"/>
</dbReference>
<feature type="transmembrane region" description="Helical" evidence="6">
    <location>
        <begin position="92"/>
        <end position="114"/>
    </location>
</feature>
<dbReference type="EMBL" id="QVLV01000010">
    <property type="protein sequence ID" value="RGE58791.1"/>
    <property type="molecule type" value="Genomic_DNA"/>
</dbReference>
<feature type="transmembrane region" description="Helical" evidence="6">
    <location>
        <begin position="497"/>
        <end position="520"/>
    </location>
</feature>
<dbReference type="InterPro" id="IPR002797">
    <property type="entry name" value="Polysacc_synth"/>
</dbReference>
<feature type="transmembrane region" description="Helical" evidence="6">
    <location>
        <begin position="249"/>
        <end position="267"/>
    </location>
</feature>
<evidence type="ECO:0000256" key="4">
    <source>
        <dbReference type="ARBA" id="ARBA00022989"/>
    </source>
</evidence>
<evidence type="ECO:0000256" key="2">
    <source>
        <dbReference type="ARBA" id="ARBA00022475"/>
    </source>
</evidence>
<organism evidence="7 8">
    <name type="scientific">Eisenbergiella massiliensis</name>
    <dbReference type="NCBI Taxonomy" id="1720294"/>
    <lineage>
        <taxon>Bacteria</taxon>
        <taxon>Bacillati</taxon>
        <taxon>Bacillota</taxon>
        <taxon>Clostridia</taxon>
        <taxon>Lachnospirales</taxon>
        <taxon>Lachnospiraceae</taxon>
        <taxon>Eisenbergiella</taxon>
    </lineage>
</organism>
<evidence type="ECO:0000313" key="7">
    <source>
        <dbReference type="EMBL" id="RGE58791.1"/>
    </source>
</evidence>
<feature type="transmembrane region" description="Helical" evidence="6">
    <location>
        <begin position="14"/>
        <end position="37"/>
    </location>
</feature>
<dbReference type="PIRSF" id="PIRSF038958">
    <property type="entry name" value="PG_synth_SpoVB"/>
    <property type="match status" value="1"/>
</dbReference>
<feature type="transmembrane region" description="Helical" evidence="6">
    <location>
        <begin position="201"/>
        <end position="221"/>
    </location>
</feature>
<reference evidence="7 8" key="1">
    <citation type="submission" date="2018-08" db="EMBL/GenBank/DDBJ databases">
        <title>A genome reference for cultivated species of the human gut microbiota.</title>
        <authorList>
            <person name="Zou Y."/>
            <person name="Xue W."/>
            <person name="Luo G."/>
        </authorList>
    </citation>
    <scope>NUCLEOTIDE SEQUENCE [LARGE SCALE GENOMIC DNA]</scope>
    <source>
        <strain evidence="7 8">TF05-5AC</strain>
    </source>
</reference>
<evidence type="ECO:0000256" key="1">
    <source>
        <dbReference type="ARBA" id="ARBA00004651"/>
    </source>
</evidence>
<dbReference type="CDD" id="cd13124">
    <property type="entry name" value="MATE_SpoVB_like"/>
    <property type="match status" value="1"/>
</dbReference>
<feature type="transmembrane region" description="Helical" evidence="6">
    <location>
        <begin position="163"/>
        <end position="181"/>
    </location>
</feature>
<dbReference type="Pfam" id="PF01943">
    <property type="entry name" value="Polysacc_synt"/>
    <property type="match status" value="1"/>
</dbReference>
<protein>
    <submittedName>
        <fullName evidence="7">Polysaccharide biosynthesis protein</fullName>
    </submittedName>
</protein>
<keyword evidence="5 6" id="KW-0472">Membrane</keyword>
<evidence type="ECO:0000256" key="6">
    <source>
        <dbReference type="SAM" id="Phobius"/>
    </source>
</evidence>
<feature type="transmembrane region" description="Helical" evidence="6">
    <location>
        <begin position="436"/>
        <end position="460"/>
    </location>
</feature>
<dbReference type="AlphaFoldDB" id="A0A3E3I2A2"/>
<dbReference type="Proteomes" id="UP000260812">
    <property type="component" value="Unassembled WGS sequence"/>
</dbReference>
<dbReference type="GeneID" id="97988206"/>
<dbReference type="GO" id="GO:0005886">
    <property type="term" value="C:plasma membrane"/>
    <property type="evidence" value="ECO:0007669"/>
    <property type="project" value="UniProtKB-SubCell"/>
</dbReference>
<feature type="transmembrane region" description="Helical" evidence="6">
    <location>
        <begin position="57"/>
        <end position="80"/>
    </location>
</feature>
<keyword evidence="2" id="KW-1003">Cell membrane</keyword>
<dbReference type="InterPro" id="IPR050833">
    <property type="entry name" value="Poly_Biosynth_Transport"/>
</dbReference>
<gene>
    <name evidence="7" type="ORF">DXC51_15365</name>
</gene>
<keyword evidence="4 6" id="KW-1133">Transmembrane helix</keyword>
<evidence type="ECO:0000256" key="5">
    <source>
        <dbReference type="ARBA" id="ARBA00023136"/>
    </source>
</evidence>
<dbReference type="PANTHER" id="PTHR30250">
    <property type="entry name" value="PST FAMILY PREDICTED COLANIC ACID TRANSPORTER"/>
    <property type="match status" value="1"/>
</dbReference>
<feature type="transmembrane region" description="Helical" evidence="6">
    <location>
        <begin position="383"/>
        <end position="405"/>
    </location>
</feature>
<dbReference type="InterPro" id="IPR024923">
    <property type="entry name" value="PG_synth_SpoVB"/>
</dbReference>
<keyword evidence="8" id="KW-1185">Reference proteome</keyword>
<accession>A0A3E3I2A2</accession>
<feature type="transmembrane region" description="Helical" evidence="6">
    <location>
        <begin position="305"/>
        <end position="326"/>
    </location>
</feature>
<dbReference type="RefSeq" id="WP_117544854.1">
    <property type="nucleotide sequence ID" value="NZ_JBKUNB010000009.1"/>
</dbReference>
<keyword evidence="3 6" id="KW-0812">Transmembrane</keyword>
<proteinExistence type="predicted"/>
<comment type="caution">
    <text evidence="7">The sequence shown here is derived from an EMBL/GenBank/DDBJ whole genome shotgun (WGS) entry which is preliminary data.</text>
</comment>
<feature type="transmembrane region" description="Helical" evidence="6">
    <location>
        <begin position="134"/>
        <end position="151"/>
    </location>
</feature>
<comment type="subcellular location">
    <subcellularLocation>
        <location evidence="1">Cell membrane</location>
        <topology evidence="1">Multi-pass membrane protein</topology>
    </subcellularLocation>
</comment>
<name>A0A3E3I2A2_9FIRM</name>
<evidence type="ECO:0000313" key="8">
    <source>
        <dbReference type="Proteomes" id="UP000260812"/>
    </source>
</evidence>
<feature type="transmembrane region" description="Helical" evidence="6">
    <location>
        <begin position="412"/>
        <end position="430"/>
    </location>
</feature>